<dbReference type="RefSeq" id="WP_106140613.1">
    <property type="nucleotide sequence ID" value="NZ_PVTE01000035.1"/>
</dbReference>
<feature type="compositionally biased region" description="Low complexity" evidence="1">
    <location>
        <begin position="636"/>
        <end position="657"/>
    </location>
</feature>
<dbReference type="PROSITE" id="PS50835">
    <property type="entry name" value="IG_LIKE"/>
    <property type="match status" value="1"/>
</dbReference>
<feature type="signal peptide" evidence="2">
    <location>
        <begin position="1"/>
        <end position="23"/>
    </location>
</feature>
<dbReference type="AlphaFoldDB" id="A0A2T0S0S3"/>
<dbReference type="OrthoDB" id="912500at2"/>
<keyword evidence="2" id="KW-0732">Signal</keyword>
<accession>A0A2T0S0S3</accession>
<dbReference type="InterPro" id="IPR041498">
    <property type="entry name" value="Big_6"/>
</dbReference>
<gene>
    <name evidence="4" type="ORF">CLV58_13531</name>
</gene>
<dbReference type="InterPro" id="IPR001434">
    <property type="entry name" value="OmcB-like_DUF11"/>
</dbReference>
<dbReference type="Proteomes" id="UP000238375">
    <property type="component" value="Unassembled WGS sequence"/>
</dbReference>
<evidence type="ECO:0000313" key="4">
    <source>
        <dbReference type="EMBL" id="PRY27029.1"/>
    </source>
</evidence>
<proteinExistence type="predicted"/>
<feature type="region of interest" description="Disordered" evidence="1">
    <location>
        <begin position="634"/>
        <end position="657"/>
    </location>
</feature>
<protein>
    <submittedName>
        <fullName evidence="4">Uncharacterized protein DUF11</fullName>
    </submittedName>
</protein>
<reference evidence="4 5" key="1">
    <citation type="submission" date="2018-03" db="EMBL/GenBank/DDBJ databases">
        <title>Genomic Encyclopedia of Archaeal and Bacterial Type Strains, Phase II (KMG-II): from individual species to whole genera.</title>
        <authorList>
            <person name="Goeker M."/>
        </authorList>
    </citation>
    <scope>NUCLEOTIDE SEQUENCE [LARGE SCALE GENOMIC DNA]</scope>
    <source>
        <strain evidence="4 5">DSM 28354</strain>
    </source>
</reference>
<name>A0A2T0S0S3_9BACT</name>
<evidence type="ECO:0000256" key="1">
    <source>
        <dbReference type="SAM" id="MobiDB-lite"/>
    </source>
</evidence>
<feature type="region of interest" description="Disordered" evidence="1">
    <location>
        <begin position="464"/>
        <end position="487"/>
    </location>
</feature>
<organism evidence="4 5">
    <name type="scientific">Spirosoma oryzae</name>
    <dbReference type="NCBI Taxonomy" id="1469603"/>
    <lineage>
        <taxon>Bacteria</taxon>
        <taxon>Pseudomonadati</taxon>
        <taxon>Bacteroidota</taxon>
        <taxon>Cytophagia</taxon>
        <taxon>Cytophagales</taxon>
        <taxon>Cytophagaceae</taxon>
        <taxon>Spirosoma</taxon>
    </lineage>
</organism>
<feature type="chain" id="PRO_5015499789" evidence="2">
    <location>
        <begin position="24"/>
        <end position="1022"/>
    </location>
</feature>
<dbReference type="Pfam" id="PF17936">
    <property type="entry name" value="Big_6"/>
    <property type="match status" value="2"/>
</dbReference>
<dbReference type="InterPro" id="IPR013783">
    <property type="entry name" value="Ig-like_fold"/>
</dbReference>
<evidence type="ECO:0000256" key="2">
    <source>
        <dbReference type="SAM" id="SignalP"/>
    </source>
</evidence>
<sequence>MKKFSTLLWTLLLIALSSRFAAAQVKYRIGLDADKQTYRVYMTSTSSYTGNAGRISTAQVTILVPHGSGSAQFTVTNLQGKVVGSQSMTWSQNARVNAPTENPAIDYISFGFSGSASPVLFDIVANQEIELFSFKNTGSCLGAVTLFDNQTDVFQTPNSQNTNPGNQLTVLGRGPGNAYTGNYGTGASCSTTVADLTASITGPSTLTVGSSGTYSVQVTNAGTASTAGIITVTAGIPTGLSYAGSSGTGWGCSVGTASAGTTPVSCTTSAVLASSAGSTITLSLIASLVATQPLTIAGSVSGGSESNTSNDAFSQAVTIQAAPTPGIADLNAAIVGPASLAPAAPATLTLTVGNVGSSLYAGTTTTQTLVPTGLTYTGATGTGWTCGTTGQSTGTLVTCTSIQPVSAGGSLPAVYINVAASTGQTTAVQLPVSGTVTGAANDNVANNTYGITIAVSGMPTVSISSPTNNGTTTTSPTVSGTATPGSQVTITGPGNTILCTTMASASGSYSCAVTVSAGPNSITAIACSAGSCSLPVVSTFTAATTTPPGLTVAQPQPGPTTQPISGAATPGSTIIITGPGNATLCTTTASTSGSFTCLVTVPSGPSSVTVTACNTGGCTSQPVNITGISAPAVSISSPTNNGTTTTSPTVSGTATPGSQVTITGPGNTILCTTMASASGSYSCAVTVSAGPNSITAVACSAGGCSSPAMVGFTAVTTTAPPNLTVVQSPPGPTTQPISGAATPGSTITITGPGNATLCTTTASTSGSFTCLVTVPSGPSSVTVTACNTGGCTAQPVTVTATSGPTSGTADISTTISLSTKAPNQFEAITATIIVTNSGPDSATGIVDKITLPTGQPVTASSASVGTFNQTTGLWNIGTLAAGQSVTLTIGLSAATGGVATVQSEIVASGQYDPDSTPNNQQYGEDDLAVACFSVPVDLCQGETFTFSITGSFTSIQWYRNGQPIAQATTTSLVINQEGTYTVSTNVNCPSGGCCPLIVRLRPAGSCCQPARCVPFVITKRTR</sequence>
<comment type="caution">
    <text evidence="4">The sequence shown here is derived from an EMBL/GenBank/DDBJ whole genome shotgun (WGS) entry which is preliminary data.</text>
</comment>
<dbReference type="InterPro" id="IPR007110">
    <property type="entry name" value="Ig-like_dom"/>
</dbReference>
<feature type="compositionally biased region" description="Low complexity" evidence="1">
    <location>
        <begin position="464"/>
        <end position="486"/>
    </location>
</feature>
<feature type="domain" description="Ig-like" evidence="3">
    <location>
        <begin position="557"/>
        <end position="695"/>
    </location>
</feature>
<keyword evidence="5" id="KW-1185">Reference proteome</keyword>
<evidence type="ECO:0000313" key="5">
    <source>
        <dbReference type="Proteomes" id="UP000238375"/>
    </source>
</evidence>
<dbReference type="EMBL" id="PVTE01000035">
    <property type="protein sequence ID" value="PRY27029.1"/>
    <property type="molecule type" value="Genomic_DNA"/>
</dbReference>
<dbReference type="Gene3D" id="2.60.40.10">
    <property type="entry name" value="Immunoglobulins"/>
    <property type="match status" value="6"/>
</dbReference>
<evidence type="ECO:0000259" key="3">
    <source>
        <dbReference type="PROSITE" id="PS50835"/>
    </source>
</evidence>
<dbReference type="Pfam" id="PF01345">
    <property type="entry name" value="DUF11"/>
    <property type="match status" value="1"/>
</dbReference>